<dbReference type="AlphaFoldDB" id="A0A9Q0MJ14"/>
<reference evidence="1" key="1">
    <citation type="submission" date="2022-07" db="EMBL/GenBank/DDBJ databases">
        <authorList>
            <person name="Trinca V."/>
            <person name="Uliana J.V.C."/>
            <person name="Torres T.T."/>
            <person name="Ward R.J."/>
            <person name="Monesi N."/>
        </authorList>
    </citation>
    <scope>NUCLEOTIDE SEQUENCE</scope>
    <source>
        <strain evidence="1">HSMRA1968</strain>
        <tissue evidence="1">Whole embryos</tissue>
    </source>
</reference>
<keyword evidence="2" id="KW-1185">Reference proteome</keyword>
<evidence type="ECO:0000313" key="2">
    <source>
        <dbReference type="Proteomes" id="UP001151699"/>
    </source>
</evidence>
<organism evidence="1 2">
    <name type="scientific">Pseudolycoriella hygida</name>
    <dbReference type="NCBI Taxonomy" id="35572"/>
    <lineage>
        <taxon>Eukaryota</taxon>
        <taxon>Metazoa</taxon>
        <taxon>Ecdysozoa</taxon>
        <taxon>Arthropoda</taxon>
        <taxon>Hexapoda</taxon>
        <taxon>Insecta</taxon>
        <taxon>Pterygota</taxon>
        <taxon>Neoptera</taxon>
        <taxon>Endopterygota</taxon>
        <taxon>Diptera</taxon>
        <taxon>Nematocera</taxon>
        <taxon>Sciaroidea</taxon>
        <taxon>Sciaridae</taxon>
        <taxon>Pseudolycoriella</taxon>
    </lineage>
</organism>
<dbReference type="EMBL" id="WJQU01003501">
    <property type="protein sequence ID" value="KAJ6624287.1"/>
    <property type="molecule type" value="Genomic_DNA"/>
</dbReference>
<comment type="caution">
    <text evidence="1">The sequence shown here is derived from an EMBL/GenBank/DDBJ whole genome shotgun (WGS) entry which is preliminary data.</text>
</comment>
<sequence length="22" mass="2442">MLIFLVNLRVKGIEPSQAISRG</sequence>
<name>A0A9Q0MJ14_9DIPT</name>
<accession>A0A9Q0MJ14</accession>
<dbReference type="Proteomes" id="UP001151699">
    <property type="component" value="Unassembled WGS sequence"/>
</dbReference>
<protein>
    <submittedName>
        <fullName evidence="1">Uncharacterized protein</fullName>
    </submittedName>
</protein>
<proteinExistence type="predicted"/>
<gene>
    <name evidence="1" type="ORF">Bhyg_17705</name>
</gene>
<evidence type="ECO:0000313" key="1">
    <source>
        <dbReference type="EMBL" id="KAJ6624287.1"/>
    </source>
</evidence>